<keyword evidence="1" id="KW-0472">Membrane</keyword>
<evidence type="ECO:0000256" key="1">
    <source>
        <dbReference type="SAM" id="Phobius"/>
    </source>
</evidence>
<reference evidence="3" key="1">
    <citation type="journal article" date="2019" name="Int. J. Syst. Evol. Microbiol.">
        <title>The Global Catalogue of Microorganisms (GCM) 10K type strain sequencing project: providing services to taxonomists for standard genome sequencing and annotation.</title>
        <authorList>
            <consortium name="The Broad Institute Genomics Platform"/>
            <consortium name="The Broad Institute Genome Sequencing Center for Infectious Disease"/>
            <person name="Wu L."/>
            <person name="Ma J."/>
        </authorList>
    </citation>
    <scope>NUCLEOTIDE SEQUENCE [LARGE SCALE GENOMIC DNA]</scope>
    <source>
        <strain evidence="3">CCM 8905</strain>
    </source>
</reference>
<organism evidence="2 3">
    <name type="scientific">Levilactobacillus tongjiangensis</name>
    <dbReference type="NCBI Taxonomy" id="2486023"/>
    <lineage>
        <taxon>Bacteria</taxon>
        <taxon>Bacillati</taxon>
        <taxon>Bacillota</taxon>
        <taxon>Bacilli</taxon>
        <taxon>Lactobacillales</taxon>
        <taxon>Lactobacillaceae</taxon>
        <taxon>Levilactobacillus</taxon>
    </lineage>
</organism>
<evidence type="ECO:0000313" key="2">
    <source>
        <dbReference type="EMBL" id="MFC6207653.1"/>
    </source>
</evidence>
<dbReference type="PANTHER" id="PTHR37309:SF1">
    <property type="entry name" value="SLR0284 PROTEIN"/>
    <property type="match status" value="1"/>
</dbReference>
<feature type="transmembrane region" description="Helical" evidence="1">
    <location>
        <begin position="36"/>
        <end position="55"/>
    </location>
</feature>
<accession>A0ABW1SU70</accession>
<keyword evidence="1" id="KW-1133">Transmembrane helix</keyword>
<feature type="transmembrane region" description="Helical" evidence="1">
    <location>
        <begin position="62"/>
        <end position="82"/>
    </location>
</feature>
<comment type="caution">
    <text evidence="2">The sequence shown here is derived from an EMBL/GenBank/DDBJ whole genome shotgun (WGS) entry which is preliminary data.</text>
</comment>
<dbReference type="Pfam" id="PF04020">
    <property type="entry name" value="Phage_holin_4_2"/>
    <property type="match status" value="1"/>
</dbReference>
<evidence type="ECO:0000313" key="3">
    <source>
        <dbReference type="Proteomes" id="UP001596254"/>
    </source>
</evidence>
<sequence>MGFWRRIFFNALIFLALAGFFQSSWAGSLQNSFVVSSVWVAILASLVLAVLNAVVRPILFVLSLPITILTLGLFSIVINAAMLELTSALVGNSFAFTSFGTTMIIAVVMALFNTIISDHYARG</sequence>
<gene>
    <name evidence="2" type="ORF">ACFP1G_09240</name>
</gene>
<protein>
    <submittedName>
        <fullName evidence="2">Phage holin family protein</fullName>
    </submittedName>
</protein>
<keyword evidence="3" id="KW-1185">Reference proteome</keyword>
<dbReference type="RefSeq" id="WP_125693110.1">
    <property type="nucleotide sequence ID" value="NZ_JBHSSK010000023.1"/>
</dbReference>
<dbReference type="PANTHER" id="PTHR37309">
    <property type="entry name" value="SLR0284 PROTEIN"/>
    <property type="match status" value="1"/>
</dbReference>
<dbReference type="InterPro" id="IPR007165">
    <property type="entry name" value="Phage_holin_4_2"/>
</dbReference>
<dbReference type="EMBL" id="JBHSSK010000023">
    <property type="protein sequence ID" value="MFC6207653.1"/>
    <property type="molecule type" value="Genomic_DNA"/>
</dbReference>
<keyword evidence="1" id="KW-0812">Transmembrane</keyword>
<dbReference type="Proteomes" id="UP001596254">
    <property type="component" value="Unassembled WGS sequence"/>
</dbReference>
<proteinExistence type="predicted"/>
<feature type="transmembrane region" description="Helical" evidence="1">
    <location>
        <begin position="94"/>
        <end position="116"/>
    </location>
</feature>
<name>A0ABW1SU70_9LACO</name>